<organism evidence="5 6">
    <name type="scientific">Branchiibius hedensis</name>
    <dbReference type="NCBI Taxonomy" id="672460"/>
    <lineage>
        <taxon>Bacteria</taxon>
        <taxon>Bacillati</taxon>
        <taxon>Actinomycetota</taxon>
        <taxon>Actinomycetes</taxon>
        <taxon>Micrococcales</taxon>
        <taxon>Dermacoccaceae</taxon>
        <taxon>Branchiibius</taxon>
    </lineage>
</organism>
<dbReference type="GO" id="GO:0003676">
    <property type="term" value="F:nucleic acid binding"/>
    <property type="evidence" value="ECO:0007669"/>
    <property type="project" value="InterPro"/>
</dbReference>
<dbReference type="PROSITE" id="PS51193">
    <property type="entry name" value="HELICASE_ATP_BIND_2"/>
    <property type="match status" value="1"/>
</dbReference>
<keyword evidence="5" id="KW-0347">Helicase</keyword>
<dbReference type="EMBL" id="UESZ01000001">
    <property type="protein sequence ID" value="SSA34514.1"/>
    <property type="molecule type" value="Genomic_DNA"/>
</dbReference>
<dbReference type="GO" id="GO:0016818">
    <property type="term" value="F:hydrolase activity, acting on acid anhydrides, in phosphorus-containing anhydrides"/>
    <property type="evidence" value="ECO:0007669"/>
    <property type="project" value="InterPro"/>
</dbReference>
<dbReference type="GO" id="GO:0006139">
    <property type="term" value="P:nucleobase-containing compound metabolic process"/>
    <property type="evidence" value="ECO:0007669"/>
    <property type="project" value="InterPro"/>
</dbReference>
<dbReference type="RefSeq" id="WP_109685168.1">
    <property type="nucleotide sequence ID" value="NZ_QGDN01000001.1"/>
</dbReference>
<dbReference type="InterPro" id="IPR014013">
    <property type="entry name" value="Helic_SF1/SF2_ATP-bd_DinG/Rad3"/>
</dbReference>
<feature type="domain" description="Helicase ATP-binding" evidence="4">
    <location>
        <begin position="22"/>
        <end position="371"/>
    </location>
</feature>
<evidence type="ECO:0000256" key="3">
    <source>
        <dbReference type="ARBA" id="ARBA00022840"/>
    </source>
</evidence>
<dbReference type="SMART" id="SM00491">
    <property type="entry name" value="HELICc2"/>
    <property type="match status" value="1"/>
</dbReference>
<keyword evidence="2" id="KW-0378">Hydrolase</keyword>
<dbReference type="Proteomes" id="UP000250028">
    <property type="component" value="Unassembled WGS sequence"/>
</dbReference>
<evidence type="ECO:0000313" key="6">
    <source>
        <dbReference type="Proteomes" id="UP000250028"/>
    </source>
</evidence>
<dbReference type="InterPro" id="IPR027417">
    <property type="entry name" value="P-loop_NTPase"/>
</dbReference>
<dbReference type="OrthoDB" id="9805194at2"/>
<accession>A0A2Y8ZRJ2</accession>
<sequence>MSSQTPQELHALLDDVLCAAVRRITGGASDTPRTGQADLAHRILDSMLAATDVSMHGPKQVAALAPTGSGKTLSGLAPALLIAAVRGERTVISTESLSLQAQIVDKDAPVVASAVAEVLGLPTSQAPKTAVLKGWGNHACGARTAATLADLTGFCATGPDDLDRALPGLVRLSSVAASSTGKVGAKIGQAAMSGRAPTPRRTPGGKAAFIEVDGREYDAPAAIEALRFACGEGPEPLEHRDVHHVETAPDVWPLVSTTTDACEGAAKCPFGSACAPTKARELLADASVIVTNHKLLAIQAATGAPVVIGSKKTGPVDHLMVDECHALANIVRDTGAVTISGSRISGLARRVGKLLVDAGTVVDDGRAVADQVDVALAGAVFEHRSASKQSAVTRLGENDDPLSGVAESILTWVDAARKALPSPATISDYATAIKVRGLLANLGSLASEVGDARTHVPGVARWLETDPTMALKTSPVDVAAMIRYNLLTADVPADGDPADFDPDSFDDQEIGDGHFRVGVDGRYELSVTMMSATLPMRFAPSVGMTVQPVEYPSPFGAGHGNSSLFIPQITPGDEAALAPFGRFDTKSHPAWAAAMMTELVQANNGSALILAATTTAGKFYTAALRKALRRSGSDIEVLSQWDGPPVRILLQRWRSDHRSVMIGTRSLMTGVDAPGQTCTLVVIDRVPRAAGNPVDDARVEQIRAGAMLDRWSADRLVYVADARLLLAQAAGRLHRSSSDTGMIAVLDPRMLRNNKFSYPEPTRKMLIGAVEHMGHKLSTLTQATGWLTDYQAAGARLAAAN</sequence>
<dbReference type="GO" id="GO:0005524">
    <property type="term" value="F:ATP binding"/>
    <property type="evidence" value="ECO:0007669"/>
    <property type="project" value="UniProtKB-KW"/>
</dbReference>
<name>A0A2Y8ZRJ2_9MICO</name>
<keyword evidence="3" id="KW-0067">ATP-binding</keyword>
<reference evidence="6" key="1">
    <citation type="submission" date="2016-10" db="EMBL/GenBank/DDBJ databases">
        <authorList>
            <person name="Varghese N."/>
            <person name="Submissions S."/>
        </authorList>
    </citation>
    <scope>NUCLEOTIDE SEQUENCE [LARGE SCALE GENOMIC DNA]</scope>
    <source>
        <strain evidence="6">DSM 22951</strain>
    </source>
</reference>
<evidence type="ECO:0000256" key="2">
    <source>
        <dbReference type="ARBA" id="ARBA00022801"/>
    </source>
</evidence>
<gene>
    <name evidence="5" type="ORF">SAMN04489750_1837</name>
</gene>
<keyword evidence="6" id="KW-1185">Reference proteome</keyword>
<dbReference type="InterPro" id="IPR006555">
    <property type="entry name" value="ATP-dep_Helicase_C"/>
</dbReference>
<dbReference type="Pfam" id="PF13307">
    <property type="entry name" value="Helicase_C_2"/>
    <property type="match status" value="1"/>
</dbReference>
<evidence type="ECO:0000259" key="4">
    <source>
        <dbReference type="PROSITE" id="PS51193"/>
    </source>
</evidence>
<proteinExistence type="predicted"/>
<protein>
    <submittedName>
        <fullName evidence="5">ATP-dependent DNA helicase DinG</fullName>
    </submittedName>
</protein>
<evidence type="ECO:0000256" key="1">
    <source>
        <dbReference type="ARBA" id="ARBA00022741"/>
    </source>
</evidence>
<dbReference type="GO" id="GO:0004386">
    <property type="term" value="F:helicase activity"/>
    <property type="evidence" value="ECO:0007669"/>
    <property type="project" value="UniProtKB-KW"/>
</dbReference>
<keyword evidence="1" id="KW-0547">Nucleotide-binding</keyword>
<dbReference type="SUPFAM" id="SSF52540">
    <property type="entry name" value="P-loop containing nucleoside triphosphate hydrolases"/>
    <property type="match status" value="1"/>
</dbReference>
<dbReference type="AlphaFoldDB" id="A0A2Y8ZRJ2"/>
<evidence type="ECO:0000313" key="5">
    <source>
        <dbReference type="EMBL" id="SSA34514.1"/>
    </source>
</evidence>
<dbReference type="Gene3D" id="3.40.50.300">
    <property type="entry name" value="P-loop containing nucleotide triphosphate hydrolases"/>
    <property type="match status" value="2"/>
</dbReference>